<dbReference type="EMBL" id="KV407461">
    <property type="protein sequence ID" value="KZF21195.1"/>
    <property type="molecule type" value="Genomic_DNA"/>
</dbReference>
<dbReference type="PANTHER" id="PTHR47669">
    <property type="entry name" value="PHOSPHATIDYLINOSITOL TRANSFER PROTEIN SFH5"/>
    <property type="match status" value="1"/>
</dbReference>
<dbReference type="GO" id="GO:0043001">
    <property type="term" value="P:Golgi to plasma membrane protein transport"/>
    <property type="evidence" value="ECO:0007669"/>
    <property type="project" value="TreeGrafter"/>
</dbReference>
<evidence type="ECO:0000256" key="16">
    <source>
        <dbReference type="RuleBase" id="RU367059"/>
    </source>
</evidence>
<evidence type="ECO:0000256" key="2">
    <source>
        <dbReference type="ARBA" id="ARBA00004406"/>
    </source>
</evidence>
<dbReference type="Gene3D" id="3.40.525.10">
    <property type="entry name" value="CRAL-TRIO lipid binding domain"/>
    <property type="match status" value="1"/>
</dbReference>
<dbReference type="GeneID" id="28899536"/>
<dbReference type="GO" id="GO:0046872">
    <property type="term" value="F:metal ion binding"/>
    <property type="evidence" value="ECO:0007669"/>
    <property type="project" value="UniProtKB-KW"/>
</dbReference>
<keyword evidence="9 16" id="KW-0256">Endoplasmic reticulum</keyword>
<evidence type="ECO:0000313" key="20">
    <source>
        <dbReference type="Proteomes" id="UP000076632"/>
    </source>
</evidence>
<accession>A0A165FNN7</accession>
<dbReference type="GO" id="GO:0008526">
    <property type="term" value="F:phosphatidylinositol transfer activity"/>
    <property type="evidence" value="ECO:0007669"/>
    <property type="project" value="UniProtKB-UniRule"/>
</dbReference>
<dbReference type="GO" id="GO:0005829">
    <property type="term" value="C:cytosol"/>
    <property type="evidence" value="ECO:0007669"/>
    <property type="project" value="TreeGrafter"/>
</dbReference>
<evidence type="ECO:0000256" key="17">
    <source>
        <dbReference type="SAM" id="MobiDB-lite"/>
    </source>
</evidence>
<dbReference type="InterPro" id="IPR036273">
    <property type="entry name" value="CRAL/TRIO_N_dom_sf"/>
</dbReference>
<evidence type="ECO:0000256" key="9">
    <source>
        <dbReference type="ARBA" id="ARBA00022824"/>
    </source>
</evidence>
<dbReference type="PROSITE" id="PS50191">
    <property type="entry name" value="CRAL_TRIO"/>
    <property type="match status" value="1"/>
</dbReference>
<keyword evidence="8" id="KW-0479">Metal-binding</keyword>
<dbReference type="Proteomes" id="UP000076632">
    <property type="component" value="Unassembled WGS sequence"/>
</dbReference>
<keyword evidence="12 16" id="KW-0445">Lipid transport</keyword>
<evidence type="ECO:0000256" key="14">
    <source>
        <dbReference type="ARBA" id="ARBA00024146"/>
    </source>
</evidence>
<dbReference type="GO" id="GO:0005886">
    <property type="term" value="C:plasma membrane"/>
    <property type="evidence" value="ECO:0007669"/>
    <property type="project" value="TreeGrafter"/>
</dbReference>
<dbReference type="RefSeq" id="XP_018186750.1">
    <property type="nucleotide sequence ID" value="XM_018334399.1"/>
</dbReference>
<evidence type="ECO:0000313" key="19">
    <source>
        <dbReference type="EMBL" id="KZF21195.1"/>
    </source>
</evidence>
<evidence type="ECO:0000256" key="10">
    <source>
        <dbReference type="ARBA" id="ARBA00022848"/>
    </source>
</evidence>
<dbReference type="InterPro" id="IPR036865">
    <property type="entry name" value="CRAL-TRIO_dom_sf"/>
</dbReference>
<reference evidence="19 20" key="1">
    <citation type="journal article" date="2016" name="Fungal Biol.">
        <title>The genome of Xylona heveae provides a window into fungal endophytism.</title>
        <authorList>
            <person name="Gazis R."/>
            <person name="Kuo A."/>
            <person name="Riley R."/>
            <person name="LaButti K."/>
            <person name="Lipzen A."/>
            <person name="Lin J."/>
            <person name="Amirebrahimi M."/>
            <person name="Hesse C.N."/>
            <person name="Spatafora J.W."/>
            <person name="Henrissat B."/>
            <person name="Hainaut M."/>
            <person name="Grigoriev I.V."/>
            <person name="Hibbett D.S."/>
        </authorList>
    </citation>
    <scope>NUCLEOTIDE SEQUENCE [LARGE SCALE GENOMIC DNA]</scope>
    <source>
        <strain evidence="19 20">TC161</strain>
    </source>
</reference>
<sequence length="431" mass="45496">MAEPVPTSTEPGVQPTPTTTSPTAPTPSEAPVATTNTTAAGADVAQQATPAPPEPAQTASTTATTTTQQQQQQQAPAVPTNAPTTAASNTTGPVWPELAASHPLKDLQSKLPKLLKEADYAEVYGVTLSAEEPTPFSTNLILQKFLRANSNDVDKASSQLFSTLKWRKEFQPLKAKDEVFDEERFGGLGYITVLDGVPSADGKGHSKEVVTWNIYGAVKDHKATFGDLNGFLRWRVALMERSIAQLNLSSATTSIPDHGAGADPYTIMQIHDYLSVKFLRMDPNIKAASKKTIEIFQAHYPETLSRKFFVNVPVVMGWVFGAVKLVLAKETVRKFTVLSYGEYLVNELGSNVPKAYGGKGPELKELGETVKLEPTKQAATAPEPPSSTTAAASGKETAAGDEATAATTTTDAAAAAPGAPSVPAPTGTSSS</sequence>
<keyword evidence="5 16" id="KW-0813">Transport</keyword>
<evidence type="ECO:0000256" key="15">
    <source>
        <dbReference type="ARBA" id="ARBA00024180"/>
    </source>
</evidence>
<dbReference type="InterPro" id="IPR042938">
    <property type="entry name" value="Sfh5"/>
</dbReference>
<evidence type="ECO:0000259" key="18">
    <source>
        <dbReference type="PROSITE" id="PS50191"/>
    </source>
</evidence>
<evidence type="ECO:0000256" key="5">
    <source>
        <dbReference type="ARBA" id="ARBA00022448"/>
    </source>
</evidence>
<keyword evidence="20" id="KW-1185">Reference proteome</keyword>
<protein>
    <recommendedName>
        <fullName evidence="4 16">Phosphatidylinositol transfer protein SFH5</fullName>
        <shortName evidence="16">PITP SFH5</shortName>
    </recommendedName>
</protein>
<comment type="function">
    <text evidence="15">Non-classical phosphatidylinositol (PtdIns) transfer protein (PITP), which exhibits PtdIns-binding/transfer activity in the absence of detectable PtdCho-binding/transfer activity. Regulates PtdIns(4,5)P2 homeostasis at the plasma membrane. Heme-binding protein that may play a role in organic oxidant-induced stress responses.</text>
</comment>
<evidence type="ECO:0000256" key="12">
    <source>
        <dbReference type="ARBA" id="ARBA00023055"/>
    </source>
</evidence>
<feature type="region of interest" description="Disordered" evidence="17">
    <location>
        <begin position="1"/>
        <end position="97"/>
    </location>
</feature>
<keyword evidence="10 16" id="KW-0492">Microsome</keyword>
<feature type="domain" description="CRAL-TRIO" evidence="18">
    <location>
        <begin position="231"/>
        <end position="364"/>
    </location>
</feature>
<evidence type="ECO:0000256" key="8">
    <source>
        <dbReference type="ARBA" id="ARBA00022723"/>
    </source>
</evidence>
<evidence type="ECO:0000256" key="11">
    <source>
        <dbReference type="ARBA" id="ARBA00023004"/>
    </source>
</evidence>
<dbReference type="InParanoid" id="A0A165FNN7"/>
<organism evidence="19 20">
    <name type="scientific">Xylona heveae (strain CBS 132557 / TC161)</name>
    <dbReference type="NCBI Taxonomy" id="1328760"/>
    <lineage>
        <taxon>Eukaryota</taxon>
        <taxon>Fungi</taxon>
        <taxon>Dikarya</taxon>
        <taxon>Ascomycota</taxon>
        <taxon>Pezizomycotina</taxon>
        <taxon>Xylonomycetes</taxon>
        <taxon>Xylonales</taxon>
        <taxon>Xylonaceae</taxon>
        <taxon>Xylona</taxon>
    </lineage>
</organism>
<evidence type="ECO:0000256" key="6">
    <source>
        <dbReference type="ARBA" id="ARBA00022490"/>
    </source>
</evidence>
<dbReference type="SUPFAM" id="SSF52087">
    <property type="entry name" value="CRAL/TRIO domain"/>
    <property type="match status" value="1"/>
</dbReference>
<dbReference type="OMA" id="MVQIHDY"/>
<feature type="compositionally biased region" description="Polar residues" evidence="17">
    <location>
        <begin position="1"/>
        <end position="11"/>
    </location>
</feature>
<feature type="compositionally biased region" description="Low complexity" evidence="17">
    <location>
        <begin position="378"/>
        <end position="393"/>
    </location>
</feature>
<evidence type="ECO:0000256" key="7">
    <source>
        <dbReference type="ARBA" id="ARBA00022617"/>
    </source>
</evidence>
<dbReference type="STRING" id="1328760.A0A165FNN7"/>
<dbReference type="PANTHER" id="PTHR47669:SF1">
    <property type="entry name" value="PHOSPHATIDYLINOSITOL TRANSFER PROTEIN SFH5"/>
    <property type="match status" value="1"/>
</dbReference>
<gene>
    <name evidence="19" type="ORF">L228DRAFT_262242</name>
</gene>
<dbReference type="GO" id="GO:0017157">
    <property type="term" value="P:regulation of exocytosis"/>
    <property type="evidence" value="ECO:0007669"/>
    <property type="project" value="TreeGrafter"/>
</dbReference>
<dbReference type="Pfam" id="PF00650">
    <property type="entry name" value="CRAL_TRIO"/>
    <property type="match status" value="1"/>
</dbReference>
<dbReference type="FunCoup" id="A0A165FNN7">
    <property type="interactions" value="46"/>
</dbReference>
<keyword evidence="13 16" id="KW-0472">Membrane</keyword>
<evidence type="ECO:0000256" key="13">
    <source>
        <dbReference type="ARBA" id="ARBA00023136"/>
    </source>
</evidence>
<comment type="cofactor">
    <cofactor evidence="1">
        <name>heme b</name>
        <dbReference type="ChEBI" id="CHEBI:60344"/>
    </cofactor>
</comment>
<comment type="catalytic activity">
    <reaction evidence="14">
        <text>a 1,2-diacyl-sn-glycero-3-phospho-(1D-myo-inositol)(in) = a 1,2-diacyl-sn-glycero-3-phospho-(1D-myo-inositol)(out)</text>
        <dbReference type="Rhea" id="RHEA:38691"/>
        <dbReference type="ChEBI" id="CHEBI:57880"/>
    </reaction>
    <physiologicalReaction direction="left-to-right" evidence="14">
        <dbReference type="Rhea" id="RHEA:38692"/>
    </physiologicalReaction>
</comment>
<dbReference type="AlphaFoldDB" id="A0A165FNN7"/>
<feature type="compositionally biased region" description="Low complexity" evidence="17">
    <location>
        <begin position="400"/>
        <end position="431"/>
    </location>
</feature>
<name>A0A165FNN7_XYLHT</name>
<dbReference type="OrthoDB" id="75724at2759"/>
<dbReference type="SMART" id="SM00516">
    <property type="entry name" value="SEC14"/>
    <property type="match status" value="1"/>
</dbReference>
<keyword evidence="6 16" id="KW-0963">Cytoplasm</keyword>
<comment type="similarity">
    <text evidence="3 16">Belongs to the SFH5 family.</text>
</comment>
<feature type="compositionally biased region" description="Low complexity" evidence="17">
    <location>
        <begin position="15"/>
        <end position="35"/>
    </location>
</feature>
<dbReference type="InterPro" id="IPR001251">
    <property type="entry name" value="CRAL-TRIO_dom"/>
</dbReference>
<keyword evidence="7" id="KW-0349">Heme</keyword>
<keyword evidence="11" id="KW-0408">Iron</keyword>
<feature type="compositionally biased region" description="Low complexity" evidence="17">
    <location>
        <begin position="56"/>
        <end position="91"/>
    </location>
</feature>
<proteinExistence type="inferred from homology"/>
<dbReference type="SUPFAM" id="SSF46938">
    <property type="entry name" value="CRAL/TRIO N-terminal domain"/>
    <property type="match status" value="1"/>
</dbReference>
<dbReference type="FunFam" id="3.40.525.10:FF:000018">
    <property type="entry name" value="Phosphatidylinositol transfer protein SFH5"/>
    <property type="match status" value="1"/>
</dbReference>
<evidence type="ECO:0000256" key="3">
    <source>
        <dbReference type="ARBA" id="ARBA00006667"/>
    </source>
</evidence>
<dbReference type="GO" id="GO:0032541">
    <property type="term" value="C:cortical endoplasmic reticulum"/>
    <property type="evidence" value="ECO:0007669"/>
    <property type="project" value="TreeGrafter"/>
</dbReference>
<evidence type="ECO:0000256" key="4">
    <source>
        <dbReference type="ARBA" id="ARBA00018320"/>
    </source>
</evidence>
<dbReference type="CDD" id="cd00170">
    <property type="entry name" value="SEC14"/>
    <property type="match status" value="1"/>
</dbReference>
<comment type="subcellular location">
    <subcellularLocation>
        <location evidence="16">Cytoplasm</location>
    </subcellularLocation>
    <subcellularLocation>
        <location evidence="2 16">Endoplasmic reticulum membrane</location>
        <topology evidence="2 16">Peripheral membrane protein</topology>
    </subcellularLocation>
    <subcellularLocation>
        <location evidence="16">Microsome membrane</location>
        <topology evidence="16">Peripheral membrane protein</topology>
    </subcellularLocation>
</comment>
<dbReference type="GO" id="GO:0005789">
    <property type="term" value="C:endoplasmic reticulum membrane"/>
    <property type="evidence" value="ECO:0007669"/>
    <property type="project" value="UniProtKB-SubCell"/>
</dbReference>
<feature type="region of interest" description="Disordered" evidence="17">
    <location>
        <begin position="373"/>
        <end position="431"/>
    </location>
</feature>
<evidence type="ECO:0000256" key="1">
    <source>
        <dbReference type="ARBA" id="ARBA00001970"/>
    </source>
</evidence>